<sequence length="87" mass="10173">MTKTKKQHPIWIYFPSNDLTNSYICSQYSTKIRSGKGKTRQKIVSYNKTEGSSTSLFINTKLKNETLEYLQLEDQFQDNNKRTLIST</sequence>
<protein>
    <submittedName>
        <fullName evidence="1">9167_t:CDS:1</fullName>
    </submittedName>
</protein>
<accession>A0A9N9NAK1</accession>
<evidence type="ECO:0000313" key="2">
    <source>
        <dbReference type="Proteomes" id="UP000789759"/>
    </source>
</evidence>
<dbReference type="AlphaFoldDB" id="A0A9N9NAK1"/>
<proteinExistence type="predicted"/>
<dbReference type="EMBL" id="CAJVQA010012326">
    <property type="protein sequence ID" value="CAG8715722.1"/>
    <property type="molecule type" value="Genomic_DNA"/>
</dbReference>
<organism evidence="1 2">
    <name type="scientific">Cetraspora pellucida</name>
    <dbReference type="NCBI Taxonomy" id="1433469"/>
    <lineage>
        <taxon>Eukaryota</taxon>
        <taxon>Fungi</taxon>
        <taxon>Fungi incertae sedis</taxon>
        <taxon>Mucoromycota</taxon>
        <taxon>Glomeromycotina</taxon>
        <taxon>Glomeromycetes</taxon>
        <taxon>Diversisporales</taxon>
        <taxon>Gigasporaceae</taxon>
        <taxon>Cetraspora</taxon>
    </lineage>
</organism>
<dbReference type="Proteomes" id="UP000789759">
    <property type="component" value="Unassembled WGS sequence"/>
</dbReference>
<evidence type="ECO:0000313" key="1">
    <source>
        <dbReference type="EMBL" id="CAG8715722.1"/>
    </source>
</evidence>
<comment type="caution">
    <text evidence="1">The sequence shown here is derived from an EMBL/GenBank/DDBJ whole genome shotgun (WGS) entry which is preliminary data.</text>
</comment>
<gene>
    <name evidence="1" type="ORF">CPELLU_LOCUS12583</name>
</gene>
<name>A0A9N9NAK1_9GLOM</name>
<reference evidence="1" key="1">
    <citation type="submission" date="2021-06" db="EMBL/GenBank/DDBJ databases">
        <authorList>
            <person name="Kallberg Y."/>
            <person name="Tangrot J."/>
            <person name="Rosling A."/>
        </authorList>
    </citation>
    <scope>NUCLEOTIDE SEQUENCE</scope>
    <source>
        <strain evidence="1">FL966</strain>
    </source>
</reference>
<keyword evidence="2" id="KW-1185">Reference proteome</keyword>